<dbReference type="PATRIC" id="fig|158899.10.peg.4073"/>
<dbReference type="PANTHER" id="PTHR41244">
    <property type="entry name" value="RHAMNAN SYNTHESIS F"/>
    <property type="match status" value="1"/>
</dbReference>
<proteinExistence type="predicted"/>
<organism evidence="1">
    <name type="scientific">Collimonas fungivorans</name>
    <dbReference type="NCBI Taxonomy" id="158899"/>
    <lineage>
        <taxon>Bacteria</taxon>
        <taxon>Pseudomonadati</taxon>
        <taxon>Pseudomonadota</taxon>
        <taxon>Betaproteobacteria</taxon>
        <taxon>Burkholderiales</taxon>
        <taxon>Oxalobacteraceae</taxon>
        <taxon>Collimonas</taxon>
    </lineage>
</organism>
<dbReference type="InterPro" id="IPR032719">
    <property type="entry name" value="WbsX"/>
</dbReference>
<dbReference type="PANTHER" id="PTHR41244:SF1">
    <property type="entry name" value="GLYCOSYLTRANSFERASE"/>
    <property type="match status" value="1"/>
</dbReference>
<evidence type="ECO:0000313" key="1">
    <source>
        <dbReference type="EMBL" id="AMO96715.1"/>
    </source>
</evidence>
<dbReference type="GO" id="GO:0016740">
    <property type="term" value="F:transferase activity"/>
    <property type="evidence" value="ECO:0007669"/>
    <property type="project" value="UniProtKB-KW"/>
</dbReference>
<reference evidence="1 2" key="1">
    <citation type="submission" date="2015-11" db="EMBL/GenBank/DDBJ databases">
        <title>Exploring the genomic traits of fungus-feeding bacterial genus Collimonas.</title>
        <authorList>
            <person name="Song C."/>
            <person name="Schmidt R."/>
            <person name="de Jager V."/>
            <person name="Krzyzanowska D."/>
            <person name="Jongedijk E."/>
            <person name="Cankar K."/>
            <person name="Beekwilder J."/>
            <person name="van Veen A."/>
            <person name="de Boer W."/>
            <person name="van Veen J.A."/>
            <person name="Garbeva P."/>
        </authorList>
    </citation>
    <scope>NUCLEOTIDE SEQUENCE [LARGE SCALE GENOMIC DNA]</scope>
    <source>
        <strain evidence="1 2">Ter6</strain>
    </source>
</reference>
<accession>A0A127PG63</accession>
<protein>
    <submittedName>
        <fullName evidence="1">Glycosyltransferase WbsX family protein</fullName>
    </submittedName>
</protein>
<gene>
    <name evidence="1" type="ORF">CFter6_4109</name>
</gene>
<dbReference type="Proteomes" id="UP000072421">
    <property type="component" value="Chromosome"/>
</dbReference>
<dbReference type="Gene3D" id="3.20.20.80">
    <property type="entry name" value="Glycosidases"/>
    <property type="match status" value="1"/>
</dbReference>
<dbReference type="EMBL" id="CP013232">
    <property type="protein sequence ID" value="AMO96715.1"/>
    <property type="molecule type" value="Genomic_DNA"/>
</dbReference>
<name>A0A127PG63_9BURK</name>
<dbReference type="Pfam" id="PF14307">
    <property type="entry name" value="Glyco_tran_WbsX"/>
    <property type="match status" value="1"/>
</dbReference>
<dbReference type="RefSeq" id="WP_061541216.1">
    <property type="nucleotide sequence ID" value="NZ_CP013232.1"/>
</dbReference>
<evidence type="ECO:0000313" key="2">
    <source>
        <dbReference type="Proteomes" id="UP000072421"/>
    </source>
</evidence>
<keyword evidence="1" id="KW-0808">Transferase</keyword>
<sequence length="185" mass="20315">MKQPTQFIAYVYPGWHANEFRGDFDEWSLFDRFSPYFDGHQMPSRPAAGFYDDSQQSCSRRQVQEAADAGINGFTYFFYYGNDGPIMAGPLDAALDAAAAADTAADTAFEVGTTWCLRLPHTNFPIPLVADGMGISVDRITGKAVPDSEFTIGELGRVLGPNCLDQLSLSAAMRLTQIGPRQKKK</sequence>
<dbReference type="AlphaFoldDB" id="A0A127PG63"/>